<comment type="caution">
    <text evidence="1">The sequence shown here is derived from an EMBL/GenBank/DDBJ whole genome shotgun (WGS) entry which is preliminary data.</text>
</comment>
<reference evidence="1 2" key="1">
    <citation type="journal article" date="2018" name="PLoS Genet.">
        <title>Population sequencing reveals clonal diversity and ancestral inbreeding in the grapevine cultivar Chardonnay.</title>
        <authorList>
            <person name="Roach M.J."/>
            <person name="Johnson D.L."/>
            <person name="Bohlmann J."/>
            <person name="van Vuuren H.J."/>
            <person name="Jones S.J."/>
            <person name="Pretorius I.S."/>
            <person name="Schmidt S.A."/>
            <person name="Borneman A.R."/>
        </authorList>
    </citation>
    <scope>NUCLEOTIDE SEQUENCE [LARGE SCALE GENOMIC DNA]</scope>
    <source>
        <strain evidence="2">cv. Chardonnay</strain>
        <tissue evidence="1">Leaf</tissue>
    </source>
</reference>
<evidence type="ECO:0008006" key="3">
    <source>
        <dbReference type="Google" id="ProtNLM"/>
    </source>
</evidence>
<gene>
    <name evidence="1" type="ORF">CK203_056618</name>
</gene>
<evidence type="ECO:0000313" key="1">
    <source>
        <dbReference type="EMBL" id="RVW76410.1"/>
    </source>
</evidence>
<dbReference type="EMBL" id="QGNW01000330">
    <property type="protein sequence ID" value="RVW76410.1"/>
    <property type="molecule type" value="Genomic_DNA"/>
</dbReference>
<accession>A0A438GW24</accession>
<dbReference type="AlphaFoldDB" id="A0A438GW24"/>
<evidence type="ECO:0000313" key="2">
    <source>
        <dbReference type="Proteomes" id="UP000288805"/>
    </source>
</evidence>
<dbReference type="Proteomes" id="UP000288805">
    <property type="component" value="Unassembled WGS sequence"/>
</dbReference>
<protein>
    <recommendedName>
        <fullName evidence="3">Reverse transcriptase domain-containing protein</fullName>
    </recommendedName>
</protein>
<name>A0A438GW24_VITVI</name>
<proteinExistence type="predicted"/>
<organism evidence="1 2">
    <name type="scientific">Vitis vinifera</name>
    <name type="common">Grape</name>
    <dbReference type="NCBI Taxonomy" id="29760"/>
    <lineage>
        <taxon>Eukaryota</taxon>
        <taxon>Viridiplantae</taxon>
        <taxon>Streptophyta</taxon>
        <taxon>Embryophyta</taxon>
        <taxon>Tracheophyta</taxon>
        <taxon>Spermatophyta</taxon>
        <taxon>Magnoliopsida</taxon>
        <taxon>eudicotyledons</taxon>
        <taxon>Gunneridae</taxon>
        <taxon>Pentapetalae</taxon>
        <taxon>rosids</taxon>
        <taxon>Vitales</taxon>
        <taxon>Vitaceae</taxon>
        <taxon>Viteae</taxon>
        <taxon>Vitis</taxon>
    </lineage>
</organism>
<sequence length="113" mass="12419">MVNKVVFKFQNAYVKGSQILDVMPTANEAINSMLKSNNCGVPCFLQSSKGLRQGDPLLYLFMLATEVLNCLPRRAREGGYLSGFKVRSKGGEGMEVSHLLFVNDTLVFCGATH</sequence>